<protein>
    <recommendedName>
        <fullName evidence="4">Tetrahydromethanopterin S-methyltransferase</fullName>
    </recommendedName>
</protein>
<evidence type="ECO:0008006" key="4">
    <source>
        <dbReference type="Google" id="ProtNLM"/>
    </source>
</evidence>
<gene>
    <name evidence="2" type="ORF">QPK24_09820</name>
</gene>
<evidence type="ECO:0000313" key="2">
    <source>
        <dbReference type="EMBL" id="WIV20938.1"/>
    </source>
</evidence>
<dbReference type="RefSeq" id="WP_285748262.1">
    <property type="nucleotide sequence ID" value="NZ_CP127162.1"/>
</dbReference>
<keyword evidence="1" id="KW-0812">Transmembrane</keyword>
<keyword evidence="1" id="KW-1133">Transmembrane helix</keyword>
<sequence>MSEGLNEELLKELKEINKKLDDMSSPRGLSGSLKVVALVFGFVVIGPILLVIMGILFSLL</sequence>
<proteinExistence type="predicted"/>
<feature type="transmembrane region" description="Helical" evidence="1">
    <location>
        <begin position="35"/>
        <end position="59"/>
    </location>
</feature>
<keyword evidence="1" id="KW-0472">Membrane</keyword>
<dbReference type="EMBL" id="CP127162">
    <property type="protein sequence ID" value="WIV20938.1"/>
    <property type="molecule type" value="Genomic_DNA"/>
</dbReference>
<dbReference type="Proteomes" id="UP001236415">
    <property type="component" value="Chromosome"/>
</dbReference>
<name>A0ABY8X7A7_9BACL</name>
<evidence type="ECO:0000256" key="1">
    <source>
        <dbReference type="SAM" id="Phobius"/>
    </source>
</evidence>
<evidence type="ECO:0000313" key="3">
    <source>
        <dbReference type="Proteomes" id="UP001236415"/>
    </source>
</evidence>
<keyword evidence="3" id="KW-1185">Reference proteome</keyword>
<organism evidence="2 3">
    <name type="scientific">Paenibacillus polygoni</name>
    <dbReference type="NCBI Taxonomy" id="3050112"/>
    <lineage>
        <taxon>Bacteria</taxon>
        <taxon>Bacillati</taxon>
        <taxon>Bacillota</taxon>
        <taxon>Bacilli</taxon>
        <taxon>Bacillales</taxon>
        <taxon>Paenibacillaceae</taxon>
        <taxon>Paenibacillus</taxon>
    </lineage>
</organism>
<reference evidence="2 3" key="1">
    <citation type="submission" date="2023-06" db="EMBL/GenBank/DDBJ databases">
        <title>Paenibacillus polygonum sp. nov., an endophytic bacterium, isolated from Polygonum lapathifolium L. in Nanji Wetland National Nature Reserve, South of Poyang Lake, Jiangxi Province, China.</title>
        <authorList>
            <person name="Yu Z."/>
        </authorList>
    </citation>
    <scope>NUCLEOTIDE SEQUENCE [LARGE SCALE GENOMIC DNA]</scope>
    <source>
        <strain evidence="2 3">C31</strain>
    </source>
</reference>
<accession>A0ABY8X7A7</accession>